<proteinExistence type="predicted"/>
<dbReference type="FunFam" id="2.10.110.10:FF:000057">
    <property type="entry name" value="Zyxin"/>
    <property type="match status" value="1"/>
</dbReference>
<dbReference type="GO" id="GO:0001666">
    <property type="term" value="P:response to hypoxia"/>
    <property type="evidence" value="ECO:0007669"/>
    <property type="project" value="TreeGrafter"/>
</dbReference>
<dbReference type="PROSITE" id="PS50023">
    <property type="entry name" value="LIM_DOMAIN_2"/>
    <property type="match status" value="3"/>
</dbReference>
<evidence type="ECO:0000313" key="7">
    <source>
        <dbReference type="Proteomes" id="UP000663874"/>
    </source>
</evidence>
<evidence type="ECO:0000256" key="2">
    <source>
        <dbReference type="ARBA" id="ARBA00022833"/>
    </source>
</evidence>
<keyword evidence="2 4" id="KW-0862">Zinc</keyword>
<dbReference type="GO" id="GO:0005912">
    <property type="term" value="C:adherens junction"/>
    <property type="evidence" value="ECO:0007669"/>
    <property type="project" value="TreeGrafter"/>
</dbReference>
<dbReference type="GO" id="GO:0005634">
    <property type="term" value="C:nucleus"/>
    <property type="evidence" value="ECO:0007669"/>
    <property type="project" value="TreeGrafter"/>
</dbReference>
<name>A0A819J0P6_9BILA</name>
<evidence type="ECO:0000256" key="1">
    <source>
        <dbReference type="ARBA" id="ARBA00022723"/>
    </source>
</evidence>
<evidence type="ECO:0000313" key="6">
    <source>
        <dbReference type="EMBL" id="CAF3922860.1"/>
    </source>
</evidence>
<organism evidence="6 7">
    <name type="scientific">Rotaria sordida</name>
    <dbReference type="NCBI Taxonomy" id="392033"/>
    <lineage>
        <taxon>Eukaryota</taxon>
        <taxon>Metazoa</taxon>
        <taxon>Spiralia</taxon>
        <taxon>Gnathifera</taxon>
        <taxon>Rotifera</taxon>
        <taxon>Eurotatoria</taxon>
        <taxon>Bdelloidea</taxon>
        <taxon>Philodinida</taxon>
        <taxon>Philodinidae</taxon>
        <taxon>Rotaria</taxon>
    </lineage>
</organism>
<dbReference type="PANTHER" id="PTHR24219">
    <property type="entry name" value="LIM DOMAIN-CONTAINING PROTEIN JUB"/>
    <property type="match status" value="1"/>
</dbReference>
<dbReference type="GO" id="GO:0000932">
    <property type="term" value="C:P-body"/>
    <property type="evidence" value="ECO:0007669"/>
    <property type="project" value="TreeGrafter"/>
</dbReference>
<dbReference type="GO" id="GO:0005667">
    <property type="term" value="C:transcription regulator complex"/>
    <property type="evidence" value="ECO:0007669"/>
    <property type="project" value="TreeGrafter"/>
</dbReference>
<evidence type="ECO:0000256" key="3">
    <source>
        <dbReference type="ARBA" id="ARBA00023038"/>
    </source>
</evidence>
<feature type="domain" description="LIM zinc-binding" evidence="5">
    <location>
        <begin position="564"/>
        <end position="625"/>
    </location>
</feature>
<dbReference type="AlphaFoldDB" id="A0A819J0P6"/>
<dbReference type="PANTHER" id="PTHR24219:SF4">
    <property type="entry name" value="LIM DOMAIN-CONTAINING PROTEIN JUB"/>
    <property type="match status" value="1"/>
</dbReference>
<dbReference type="InterPro" id="IPR047247">
    <property type="entry name" value="Ajuba-like_LIM2"/>
</dbReference>
<feature type="domain" description="LIM zinc-binding" evidence="5">
    <location>
        <begin position="629"/>
        <end position="689"/>
    </location>
</feature>
<dbReference type="SMART" id="SM00132">
    <property type="entry name" value="LIM"/>
    <property type="match status" value="3"/>
</dbReference>
<reference evidence="6" key="1">
    <citation type="submission" date="2021-02" db="EMBL/GenBank/DDBJ databases">
        <authorList>
            <person name="Nowell W R."/>
        </authorList>
    </citation>
    <scope>NUCLEOTIDE SEQUENCE</scope>
</reference>
<accession>A0A819J0P6</accession>
<gene>
    <name evidence="6" type="ORF">FNK824_LOCUS21715</name>
</gene>
<comment type="caution">
    <text evidence="6">The sequence shown here is derived from an EMBL/GenBank/DDBJ whole genome shotgun (WGS) entry which is preliminary data.</text>
</comment>
<dbReference type="GO" id="GO:0035331">
    <property type="term" value="P:negative regulation of hippo signaling"/>
    <property type="evidence" value="ECO:0007669"/>
    <property type="project" value="TreeGrafter"/>
</dbReference>
<dbReference type="InterPro" id="IPR001781">
    <property type="entry name" value="Znf_LIM"/>
</dbReference>
<dbReference type="InterPro" id="IPR047172">
    <property type="entry name" value="Ajuba-like"/>
</dbReference>
<dbReference type="GO" id="GO:0007010">
    <property type="term" value="P:cytoskeleton organization"/>
    <property type="evidence" value="ECO:0007669"/>
    <property type="project" value="TreeGrafter"/>
</dbReference>
<dbReference type="SUPFAM" id="SSF57716">
    <property type="entry name" value="Glucocorticoid receptor-like (DNA-binding domain)"/>
    <property type="match status" value="3"/>
</dbReference>
<evidence type="ECO:0000256" key="4">
    <source>
        <dbReference type="PROSITE-ProRule" id="PRU00125"/>
    </source>
</evidence>
<dbReference type="Proteomes" id="UP000663874">
    <property type="component" value="Unassembled WGS sequence"/>
</dbReference>
<dbReference type="GO" id="GO:0003714">
    <property type="term" value="F:transcription corepressor activity"/>
    <property type="evidence" value="ECO:0007669"/>
    <property type="project" value="TreeGrafter"/>
</dbReference>
<protein>
    <recommendedName>
        <fullName evidence="5">LIM zinc-binding domain-containing protein</fullName>
    </recommendedName>
</protein>
<dbReference type="EMBL" id="CAJOBE010004240">
    <property type="protein sequence ID" value="CAF3922860.1"/>
    <property type="molecule type" value="Genomic_DNA"/>
</dbReference>
<sequence length="765" mass="86901">MANAGADINFESRRRLVKAISQLPLLQICTIKIYNDLLIFDGISGLIFQSLKYICLGISSLDQLVYLCRCSPNLKRLIIDAVIDESLNIDDCTSLANLTHLSIRTEATMEEFERLLSKARSLVSLSLVCSNIECHNGKRWQQILSKLHLSTFRFLFFTDPGPAMNSIIDPFRENFWLEHGWYIRYEQQKTNGYNDLYTIPYPGLSFLLELTDNFTVASTTTVDAMKIFESLSELVYIGCETEIPNNKNYFFPQIKTLVLKTDTLPPSNIVSFKYVTELKLYTALTQHMFNEVSLPALTRLILQVLPTTWTIPCLNGQIQYLKIRTTKSLIDDEVEAMCASTSFAINCKHISLPIQSKKSRTFIIANLGSPQSKISSPIYPSTSPHQNSSSAIGLSNSPYDVASSTTNYPIHLSLESSIDNRIINFEQQFDMNYVPINRVQEQSSLSPAPFHNSSTLYINQERPVLHLPRPRFNVTVNGRLHPHSQHHHQQQHPHRTHDFSRITIRTPNLRPPRTRIPFSTLMPTARTDGNILSSVHDVQRKLAALTLHLEKELEAEATVGEYYGQCTKCGQSVTGSSEACQAMGELYHNDCFKCVVCSRTLRGKAFYRVHDQVYCEEDYLFTGFQQTVEKCRICDHLIMDKMLQALGNTYHPGCFRCSVCNECLDGLPFTIDKEQRLFCLYDYHNTYASRCAKCAYPICPGEGSDETTRVIAMNKNFHVECYRCEDCQCQLSDEQTITVLGGCCPLADGTLLCYRCHMRRGADNT</sequence>
<dbReference type="Gene3D" id="2.10.110.10">
    <property type="entry name" value="Cysteine Rich Protein"/>
    <property type="match status" value="3"/>
</dbReference>
<keyword evidence="1 4" id="KW-0479">Metal-binding</keyword>
<dbReference type="GO" id="GO:0046872">
    <property type="term" value="F:metal ion binding"/>
    <property type="evidence" value="ECO:0007669"/>
    <property type="project" value="UniProtKB-KW"/>
</dbReference>
<evidence type="ECO:0000259" key="5">
    <source>
        <dbReference type="PROSITE" id="PS50023"/>
    </source>
</evidence>
<dbReference type="CDD" id="cd09355">
    <property type="entry name" value="LIM2_Ajuba_like"/>
    <property type="match status" value="1"/>
</dbReference>
<dbReference type="Pfam" id="PF00412">
    <property type="entry name" value="LIM"/>
    <property type="match status" value="3"/>
</dbReference>
<dbReference type="PROSITE" id="PS00478">
    <property type="entry name" value="LIM_DOMAIN_1"/>
    <property type="match status" value="1"/>
</dbReference>
<keyword evidence="3 4" id="KW-0440">LIM domain</keyword>
<feature type="domain" description="LIM zinc-binding" evidence="5">
    <location>
        <begin position="690"/>
        <end position="763"/>
    </location>
</feature>